<evidence type="ECO:0000313" key="3">
    <source>
        <dbReference type="Proteomes" id="UP000674938"/>
    </source>
</evidence>
<evidence type="ECO:0000256" key="1">
    <source>
        <dbReference type="SAM" id="Phobius"/>
    </source>
</evidence>
<keyword evidence="1" id="KW-0812">Transmembrane</keyword>
<dbReference type="EMBL" id="JAEEGA010000017">
    <property type="protein sequence ID" value="MBP1043502.1"/>
    <property type="molecule type" value="Genomic_DNA"/>
</dbReference>
<name>A0A940PF84_9ENTE</name>
<accession>A0A940PF84</accession>
<sequence length="120" mass="13127">MLLILTAWFAVLKDVTYDLYHDVYLLASLIALFHSANVVALRILKSRSNIMMESSLRMLLITASLIPSALIALGCYAITGNLSTTLTLLVPLISIINLLLTGGIFFLCQDMMNGNAYTAD</sequence>
<dbReference type="AlphaFoldDB" id="A0A940PF84"/>
<protein>
    <submittedName>
        <fullName evidence="2">Uncharacterized protein</fullName>
    </submittedName>
</protein>
<keyword evidence="1" id="KW-1133">Transmembrane helix</keyword>
<evidence type="ECO:0000313" key="2">
    <source>
        <dbReference type="EMBL" id="MBP1043502.1"/>
    </source>
</evidence>
<gene>
    <name evidence="2" type="ORF">I6N95_20975</name>
</gene>
<feature type="transmembrane region" description="Helical" evidence="1">
    <location>
        <begin position="23"/>
        <end position="44"/>
    </location>
</feature>
<proteinExistence type="predicted"/>
<organism evidence="2 3">
    <name type="scientific">Vagococcus allomyrinae</name>
    <dbReference type="NCBI Taxonomy" id="2794353"/>
    <lineage>
        <taxon>Bacteria</taxon>
        <taxon>Bacillati</taxon>
        <taxon>Bacillota</taxon>
        <taxon>Bacilli</taxon>
        <taxon>Lactobacillales</taxon>
        <taxon>Enterococcaceae</taxon>
        <taxon>Vagococcus</taxon>
    </lineage>
</organism>
<dbReference type="Proteomes" id="UP000674938">
    <property type="component" value="Unassembled WGS sequence"/>
</dbReference>
<comment type="caution">
    <text evidence="2">The sequence shown here is derived from an EMBL/GenBank/DDBJ whole genome shotgun (WGS) entry which is preliminary data.</text>
</comment>
<keyword evidence="3" id="KW-1185">Reference proteome</keyword>
<reference evidence="2" key="1">
    <citation type="submission" date="2020-12" db="EMBL/GenBank/DDBJ databases">
        <title>Vagococcus allomyrinae sp. nov. and Enterococcus lavae sp. nov., isolated from the larvae of Allomyrina dichotoma.</title>
        <authorList>
            <person name="Lee S.D."/>
        </authorList>
    </citation>
    <scope>NUCLEOTIDE SEQUENCE</scope>
    <source>
        <strain evidence="2">BWB3-3</strain>
    </source>
</reference>
<feature type="transmembrane region" description="Helical" evidence="1">
    <location>
        <begin position="85"/>
        <end position="108"/>
    </location>
</feature>
<feature type="transmembrane region" description="Helical" evidence="1">
    <location>
        <begin position="56"/>
        <end position="79"/>
    </location>
</feature>
<keyword evidence="1" id="KW-0472">Membrane</keyword>